<comment type="caution">
    <text evidence="2">The sequence shown here is derived from an EMBL/GenBank/DDBJ whole genome shotgun (WGS) entry which is preliminary data.</text>
</comment>
<protein>
    <submittedName>
        <fullName evidence="2">GNAT family N-acetyltransferase</fullName>
    </submittedName>
</protein>
<dbReference type="RefSeq" id="WP_143721871.1">
    <property type="nucleotide sequence ID" value="NZ_VKDB01000028.1"/>
</dbReference>
<evidence type="ECO:0000313" key="2">
    <source>
        <dbReference type="EMBL" id="TSA80600.1"/>
    </source>
</evidence>
<organism evidence="2 3">
    <name type="scientific">Deinococcus detaillensis</name>
    <dbReference type="NCBI Taxonomy" id="2592048"/>
    <lineage>
        <taxon>Bacteria</taxon>
        <taxon>Thermotogati</taxon>
        <taxon>Deinococcota</taxon>
        <taxon>Deinococci</taxon>
        <taxon>Deinococcales</taxon>
        <taxon>Deinococcaceae</taxon>
        <taxon>Deinococcus</taxon>
    </lineage>
</organism>
<dbReference type="PANTHER" id="PTHR43617:SF30">
    <property type="entry name" value="HISTONE ACETYLTRANSFERASE"/>
    <property type="match status" value="1"/>
</dbReference>
<dbReference type="Proteomes" id="UP000316092">
    <property type="component" value="Unassembled WGS sequence"/>
</dbReference>
<gene>
    <name evidence="2" type="ORF">FNU79_16370</name>
</gene>
<dbReference type="InterPro" id="IPR016181">
    <property type="entry name" value="Acyl_CoA_acyltransferase"/>
</dbReference>
<keyword evidence="2" id="KW-0808">Transferase</keyword>
<dbReference type="Pfam" id="PF00583">
    <property type="entry name" value="Acetyltransf_1"/>
    <property type="match status" value="1"/>
</dbReference>
<evidence type="ECO:0000313" key="3">
    <source>
        <dbReference type="Proteomes" id="UP000316092"/>
    </source>
</evidence>
<dbReference type="CDD" id="cd04301">
    <property type="entry name" value="NAT_SF"/>
    <property type="match status" value="1"/>
</dbReference>
<dbReference type="AlphaFoldDB" id="A0A553UK77"/>
<dbReference type="InterPro" id="IPR000182">
    <property type="entry name" value="GNAT_dom"/>
</dbReference>
<proteinExistence type="predicted"/>
<dbReference type="SUPFAM" id="SSF55729">
    <property type="entry name" value="Acyl-CoA N-acyltransferases (Nat)"/>
    <property type="match status" value="1"/>
</dbReference>
<evidence type="ECO:0000259" key="1">
    <source>
        <dbReference type="PROSITE" id="PS51186"/>
    </source>
</evidence>
<dbReference type="OrthoDB" id="794462at2"/>
<keyword evidence="3" id="KW-1185">Reference proteome</keyword>
<feature type="domain" description="N-acetyltransferase" evidence="1">
    <location>
        <begin position="9"/>
        <end position="168"/>
    </location>
</feature>
<dbReference type="PANTHER" id="PTHR43617">
    <property type="entry name" value="L-AMINO ACID N-ACETYLTRANSFERASE"/>
    <property type="match status" value="1"/>
</dbReference>
<accession>A0A553UK77</accession>
<dbReference type="GO" id="GO:0016747">
    <property type="term" value="F:acyltransferase activity, transferring groups other than amino-acyl groups"/>
    <property type="evidence" value="ECO:0007669"/>
    <property type="project" value="InterPro"/>
</dbReference>
<dbReference type="PROSITE" id="PS51186">
    <property type="entry name" value="GNAT"/>
    <property type="match status" value="1"/>
</dbReference>
<dbReference type="EMBL" id="VKDB01000028">
    <property type="protein sequence ID" value="TSA80600.1"/>
    <property type="molecule type" value="Genomic_DNA"/>
</dbReference>
<sequence>MPDPRVPELRLRPLPPDVGSFLEQLYATNREAEFSQVQWPDAQKRVFLQQQFQLQDRAYRAQFPGTAFELIVLDGRWVGRLSVWEGAKEIHLLEIALLPEAQRRGIGTQIMELLLHRAAVQHKPVTLHVQVSNPALAWYQRLGFVQQTGDGVYWSMRWGAKVRLKTLSLEDD</sequence>
<dbReference type="Gene3D" id="3.40.630.30">
    <property type="match status" value="1"/>
</dbReference>
<name>A0A553UK77_9DEIO</name>
<dbReference type="InterPro" id="IPR050276">
    <property type="entry name" value="MshD_Acetyltransferase"/>
</dbReference>
<reference evidence="2 3" key="1">
    <citation type="submission" date="2019-07" db="EMBL/GenBank/DDBJ databases">
        <title>Deinococcus detaillus sp. nov., isolated from humus soil in Antarctica.</title>
        <authorList>
            <person name="Zhang K."/>
        </authorList>
    </citation>
    <scope>NUCLEOTIDE SEQUENCE [LARGE SCALE GENOMIC DNA]</scope>
    <source>
        <strain evidence="2 3">H1</strain>
    </source>
</reference>